<dbReference type="EMBL" id="LXQA010133015">
    <property type="protein sequence ID" value="MCI22903.1"/>
    <property type="molecule type" value="Genomic_DNA"/>
</dbReference>
<dbReference type="PANTHER" id="PTHR46635:SF1">
    <property type="entry name" value="GLYCOSYL TRANSFERASE FAMILY 1 PROTEIN"/>
    <property type="match status" value="1"/>
</dbReference>
<dbReference type="GO" id="GO:0016740">
    <property type="term" value="F:transferase activity"/>
    <property type="evidence" value="ECO:0007669"/>
    <property type="project" value="UniProtKB-KW"/>
</dbReference>
<evidence type="ECO:0000313" key="2">
    <source>
        <dbReference type="Proteomes" id="UP000265520"/>
    </source>
</evidence>
<reference evidence="1 2" key="1">
    <citation type="journal article" date="2018" name="Front. Plant Sci.">
        <title>Red Clover (Trifolium pratense) and Zigzag Clover (T. medium) - A Picture of Genomic Similarities and Differences.</title>
        <authorList>
            <person name="Dluhosova J."/>
            <person name="Istvanek J."/>
            <person name="Nedelnik J."/>
            <person name="Repkova J."/>
        </authorList>
    </citation>
    <scope>NUCLEOTIDE SEQUENCE [LARGE SCALE GENOMIC DNA]</scope>
    <source>
        <strain evidence="2">cv. 10/8</strain>
        <tissue evidence="1">Leaf</tissue>
    </source>
</reference>
<protein>
    <submittedName>
        <fullName evidence="1">Group 1 family glycosyltransferase</fullName>
    </submittedName>
</protein>
<dbReference type="PANTHER" id="PTHR46635">
    <property type="entry name" value="GLYCOSYL TRANSFERASE FAMILY 1 PROTEIN"/>
    <property type="match status" value="1"/>
</dbReference>
<dbReference type="Proteomes" id="UP000265520">
    <property type="component" value="Unassembled WGS sequence"/>
</dbReference>
<keyword evidence="1" id="KW-0808">Transferase</keyword>
<comment type="caution">
    <text evidence="1">The sequence shown here is derived from an EMBL/GenBank/DDBJ whole genome shotgun (WGS) entry which is preliminary data.</text>
</comment>
<feature type="non-terminal residue" evidence="1">
    <location>
        <position position="67"/>
    </location>
</feature>
<dbReference type="AlphaFoldDB" id="A0A392QEV7"/>
<organism evidence="1 2">
    <name type="scientific">Trifolium medium</name>
    <dbReference type="NCBI Taxonomy" id="97028"/>
    <lineage>
        <taxon>Eukaryota</taxon>
        <taxon>Viridiplantae</taxon>
        <taxon>Streptophyta</taxon>
        <taxon>Embryophyta</taxon>
        <taxon>Tracheophyta</taxon>
        <taxon>Spermatophyta</taxon>
        <taxon>Magnoliopsida</taxon>
        <taxon>eudicotyledons</taxon>
        <taxon>Gunneridae</taxon>
        <taxon>Pentapetalae</taxon>
        <taxon>rosids</taxon>
        <taxon>fabids</taxon>
        <taxon>Fabales</taxon>
        <taxon>Fabaceae</taxon>
        <taxon>Papilionoideae</taxon>
        <taxon>50 kb inversion clade</taxon>
        <taxon>NPAAA clade</taxon>
        <taxon>Hologalegina</taxon>
        <taxon>IRL clade</taxon>
        <taxon>Trifolieae</taxon>
        <taxon>Trifolium</taxon>
    </lineage>
</organism>
<accession>A0A392QEV7</accession>
<evidence type="ECO:0000313" key="1">
    <source>
        <dbReference type="EMBL" id="MCI22903.1"/>
    </source>
</evidence>
<sequence length="67" mass="7419">MARSLKYPKGTIELIAGDLNSESVLGTADVVIYGSLLEEQSFPEILIKAMCFEKPIIAPDISMIRKY</sequence>
<proteinExistence type="predicted"/>
<keyword evidence="2" id="KW-1185">Reference proteome</keyword>
<name>A0A392QEV7_9FABA</name>